<reference evidence="6 7" key="1">
    <citation type="submission" date="2016-05" db="EMBL/GenBank/DDBJ databases">
        <title>Genomic and physiological characterization of Planctopirus sp. isolated from fresh water lake.</title>
        <authorList>
            <person name="Subhash Y."/>
            <person name="Ramana C."/>
        </authorList>
    </citation>
    <scope>NUCLEOTIDE SEQUENCE [LARGE SCALE GENOMIC DNA]</scope>
    <source>
        <strain evidence="6 7">JC280</strain>
    </source>
</reference>
<evidence type="ECO:0000256" key="1">
    <source>
        <dbReference type="ARBA" id="ARBA00022679"/>
    </source>
</evidence>
<dbReference type="InterPro" id="IPR013325">
    <property type="entry name" value="RNA_pol_sigma_r2"/>
</dbReference>
<keyword evidence="3" id="KW-0418">Kinase</keyword>
<comment type="caution">
    <text evidence="6">The sequence shown here is derived from an EMBL/GenBank/DDBJ whole genome shotgun (WGS) entry which is preliminary data.</text>
</comment>
<name>A0A1C3EN31_9PLAN</name>
<dbReference type="CDD" id="cd14014">
    <property type="entry name" value="STKc_PknB_like"/>
    <property type="match status" value="1"/>
</dbReference>
<keyword evidence="2" id="KW-0547">Nucleotide-binding</keyword>
<feature type="domain" description="Protein kinase" evidence="5">
    <location>
        <begin position="317"/>
        <end position="578"/>
    </location>
</feature>
<dbReference type="InterPro" id="IPR000719">
    <property type="entry name" value="Prot_kinase_dom"/>
</dbReference>
<sequence>MLPLCGHIVFVENRRDGTFADARITINAFFRVDVDHLRIFMEAVAWADHKAGFVFATYARFSHNHRHGEFLRFELRDLETVCSGDEKLDEKADMPASENPKIDLHDQSGAELVKLWASGNQDAAQILVARYQIRLMAMISARLSAQYRHRIATEDVVQSALVSFFRTTRDQQKCPVNPTSTKSVWDLLALFARRKLSRAIEREDASKRGGQWRRYSFEQVENNFPASPGSHELEELLIDLRSQLDDNQTQLLELLLQNATQKEIAQQCAVDERTIRRRLSTLRNLIAAQWADEFEFPAEEPQFNRLISLPQITYRQFVLGKLVGRGALGKVYRARWQPHGQLIAVKFMHRSLWAQPESQESFLREIDLASKIRHPGIVRYLGWGRSPHGGPYLLSEYIDGSALTNCSMADASTRWKWLINVCDAVAASHQSGVIHGDLTPANILIAHDGRVVVTDFGFAKRSYPKTRGDNADLKFVSPGGTIGFAAPEQISTAFGNITPATDIYALGALAFYLLFGRGPHQKVEQSIVETLDEEDVVIMETQTTAEETRLAKVVNRALKKAVIRRPQSIAELLDGLSD</sequence>
<evidence type="ECO:0000259" key="5">
    <source>
        <dbReference type="PROSITE" id="PS50011"/>
    </source>
</evidence>
<evidence type="ECO:0000256" key="3">
    <source>
        <dbReference type="ARBA" id="ARBA00022777"/>
    </source>
</evidence>
<evidence type="ECO:0000256" key="4">
    <source>
        <dbReference type="ARBA" id="ARBA00022840"/>
    </source>
</evidence>
<dbReference type="InterPro" id="IPR053812">
    <property type="entry name" value="HTH_Sigma70_ECF-like"/>
</dbReference>
<dbReference type="Proteomes" id="UP000094828">
    <property type="component" value="Unassembled WGS sequence"/>
</dbReference>
<proteinExistence type="predicted"/>
<gene>
    <name evidence="6" type="ORF">A6X21_02880</name>
</gene>
<evidence type="ECO:0000313" key="6">
    <source>
        <dbReference type="EMBL" id="ODA34641.1"/>
    </source>
</evidence>
<keyword evidence="4" id="KW-0067">ATP-binding</keyword>
<dbReference type="GO" id="GO:0006352">
    <property type="term" value="P:DNA-templated transcription initiation"/>
    <property type="evidence" value="ECO:0007669"/>
    <property type="project" value="InterPro"/>
</dbReference>
<dbReference type="InterPro" id="IPR011009">
    <property type="entry name" value="Kinase-like_dom_sf"/>
</dbReference>
<evidence type="ECO:0000256" key="2">
    <source>
        <dbReference type="ARBA" id="ARBA00022741"/>
    </source>
</evidence>
<dbReference type="SUPFAM" id="SSF88659">
    <property type="entry name" value="Sigma3 and sigma4 domains of RNA polymerase sigma factors"/>
    <property type="match status" value="1"/>
</dbReference>
<dbReference type="Pfam" id="PF00069">
    <property type="entry name" value="Pkinase"/>
    <property type="match status" value="1"/>
</dbReference>
<organism evidence="6 7">
    <name type="scientific">Planctopirus hydrillae</name>
    <dbReference type="NCBI Taxonomy" id="1841610"/>
    <lineage>
        <taxon>Bacteria</taxon>
        <taxon>Pseudomonadati</taxon>
        <taxon>Planctomycetota</taxon>
        <taxon>Planctomycetia</taxon>
        <taxon>Planctomycetales</taxon>
        <taxon>Planctomycetaceae</taxon>
        <taxon>Planctopirus</taxon>
    </lineage>
</organism>
<dbReference type="InterPro" id="IPR008266">
    <property type="entry name" value="Tyr_kinase_AS"/>
</dbReference>
<protein>
    <recommendedName>
        <fullName evidence="5">Protein kinase domain-containing protein</fullName>
    </recommendedName>
</protein>
<dbReference type="Pfam" id="PF07638">
    <property type="entry name" value="Sigma70_ECF"/>
    <property type="match status" value="1"/>
</dbReference>
<dbReference type="PROSITE" id="PS50011">
    <property type="entry name" value="PROTEIN_KINASE_DOM"/>
    <property type="match status" value="1"/>
</dbReference>
<dbReference type="PROSITE" id="PS00109">
    <property type="entry name" value="PROTEIN_KINASE_TYR"/>
    <property type="match status" value="1"/>
</dbReference>
<dbReference type="InterPro" id="IPR013324">
    <property type="entry name" value="RNA_pol_sigma_r3/r4-like"/>
</dbReference>
<dbReference type="STRING" id="1841610.A6X21_02880"/>
<dbReference type="GO" id="GO:0004674">
    <property type="term" value="F:protein serine/threonine kinase activity"/>
    <property type="evidence" value="ECO:0007669"/>
    <property type="project" value="TreeGrafter"/>
</dbReference>
<dbReference type="EMBL" id="LYDR01000039">
    <property type="protein sequence ID" value="ODA34641.1"/>
    <property type="molecule type" value="Genomic_DNA"/>
</dbReference>
<dbReference type="SUPFAM" id="SSF88946">
    <property type="entry name" value="Sigma2 domain of RNA polymerase sigma factors"/>
    <property type="match status" value="1"/>
</dbReference>
<dbReference type="AntiFam" id="ANF00220">
    <property type="entry name" value="Shadow ORF (opposite fdxA)"/>
</dbReference>
<dbReference type="PANTHER" id="PTHR43289:SF6">
    <property type="entry name" value="SERINE_THREONINE-PROTEIN KINASE NEKL-3"/>
    <property type="match status" value="1"/>
</dbReference>
<accession>A0A1C3EN31</accession>
<dbReference type="SUPFAM" id="SSF56112">
    <property type="entry name" value="Protein kinase-like (PK-like)"/>
    <property type="match status" value="1"/>
</dbReference>
<dbReference type="GO" id="GO:0003700">
    <property type="term" value="F:DNA-binding transcription factor activity"/>
    <property type="evidence" value="ECO:0007669"/>
    <property type="project" value="InterPro"/>
</dbReference>
<dbReference type="Gene3D" id="3.30.200.20">
    <property type="entry name" value="Phosphorylase Kinase, domain 1"/>
    <property type="match status" value="1"/>
</dbReference>
<dbReference type="PANTHER" id="PTHR43289">
    <property type="entry name" value="MITOGEN-ACTIVATED PROTEIN KINASE KINASE KINASE 20-RELATED"/>
    <property type="match status" value="1"/>
</dbReference>
<dbReference type="GO" id="GO:0005524">
    <property type="term" value="F:ATP binding"/>
    <property type="evidence" value="ECO:0007669"/>
    <property type="project" value="UniProtKB-KW"/>
</dbReference>
<dbReference type="Gene3D" id="1.10.510.10">
    <property type="entry name" value="Transferase(Phosphotransferase) domain 1"/>
    <property type="match status" value="1"/>
</dbReference>
<dbReference type="AlphaFoldDB" id="A0A1C3EN31"/>
<evidence type="ECO:0000313" key="7">
    <source>
        <dbReference type="Proteomes" id="UP000094828"/>
    </source>
</evidence>
<keyword evidence="7" id="KW-1185">Reference proteome</keyword>
<keyword evidence="1" id="KW-0808">Transferase</keyword>